<dbReference type="InterPro" id="IPR028133">
    <property type="entry name" value="Dynamitin"/>
</dbReference>
<dbReference type="GO" id="GO:0007017">
    <property type="term" value="P:microtubule-based process"/>
    <property type="evidence" value="ECO:0007669"/>
    <property type="project" value="InterPro"/>
</dbReference>
<organism evidence="7">
    <name type="scientific">Lepeophtheirus salmonis</name>
    <name type="common">Salmon louse</name>
    <name type="synonym">Caligus salmonis</name>
    <dbReference type="NCBI Taxonomy" id="72036"/>
    <lineage>
        <taxon>Eukaryota</taxon>
        <taxon>Metazoa</taxon>
        <taxon>Ecdysozoa</taxon>
        <taxon>Arthropoda</taxon>
        <taxon>Crustacea</taxon>
        <taxon>Multicrustacea</taxon>
        <taxon>Hexanauplia</taxon>
        <taxon>Copepoda</taxon>
        <taxon>Siphonostomatoida</taxon>
        <taxon>Caligidae</taxon>
        <taxon>Lepeophtheirus</taxon>
    </lineage>
</organism>
<proteinExistence type="inferred from homology"/>
<reference evidence="7" key="1">
    <citation type="submission" date="2014-05" db="EMBL/GenBank/DDBJ databases">
        <authorList>
            <person name="Chronopoulou M."/>
        </authorList>
    </citation>
    <scope>NUCLEOTIDE SEQUENCE</scope>
    <source>
        <tissue evidence="7">Whole organism</tissue>
    </source>
</reference>
<keyword evidence="3" id="KW-0963">Cytoplasm</keyword>
<dbReference type="GO" id="GO:0005737">
    <property type="term" value="C:cytoplasm"/>
    <property type="evidence" value="ECO:0007669"/>
    <property type="project" value="UniProtKB-SubCell"/>
</dbReference>
<evidence type="ECO:0000256" key="4">
    <source>
        <dbReference type="ARBA" id="ARBA00023017"/>
    </source>
</evidence>
<feature type="region of interest" description="Disordered" evidence="6">
    <location>
        <begin position="1"/>
        <end position="28"/>
    </location>
</feature>
<evidence type="ECO:0000313" key="7">
    <source>
        <dbReference type="EMBL" id="CDW20856.1"/>
    </source>
</evidence>
<accession>A0A0K2T5Z7</accession>
<evidence type="ECO:0000256" key="5">
    <source>
        <dbReference type="SAM" id="Coils"/>
    </source>
</evidence>
<sequence length="396" mass="44065">MADPKYANLPGIAHDQPDVFETNDLPEADQYIQETEESCPDENSDSLETLHIDAYESMGKFRGKYVDSGRVDFSDRIRGIGRKGYVVFTCDDTDENTESPMQKYQRLNAEIRELASDLESVSEQSKESKEESCTGLSIKVESLRNDLSSLQIESLLGSSALKSLSDPKDTKERDAVFADLQAAVSSVNKNSANSDTSDGVTYEFYLKPELAKLKEGTELALLEKRVQYLEKILEASPEKMSLLSIETNQKSIVKAISTLSAKTHLLNSSNLNHVEGRLGALQQKLKEITEKNSAIENVEKMSKISELYDLVQKNQSIATSLPGIVDRLEALESLHNEALQFNKALSQLDAVQEKLVASLGNNKKLLEETQSKINNNMGTIQSNFTSVEQRLEKLNK</sequence>
<dbReference type="GO" id="GO:0030286">
    <property type="term" value="C:dynein complex"/>
    <property type="evidence" value="ECO:0007669"/>
    <property type="project" value="UniProtKB-KW"/>
</dbReference>
<feature type="coiled-coil region" evidence="5">
    <location>
        <begin position="271"/>
        <end position="301"/>
    </location>
</feature>
<dbReference type="OrthoDB" id="4977at2759"/>
<dbReference type="AlphaFoldDB" id="A0A0K2T5Z7"/>
<keyword evidence="5" id="KW-0175">Coiled coil</keyword>
<evidence type="ECO:0000256" key="6">
    <source>
        <dbReference type="SAM" id="MobiDB-lite"/>
    </source>
</evidence>
<dbReference type="Pfam" id="PF04912">
    <property type="entry name" value="Dynamitin"/>
    <property type="match status" value="1"/>
</dbReference>
<keyword evidence="4" id="KW-0243">Dynein</keyword>
<dbReference type="PANTHER" id="PTHR15346">
    <property type="entry name" value="DYNACTIN SUBUNIT"/>
    <property type="match status" value="1"/>
</dbReference>
<comment type="subcellular location">
    <subcellularLocation>
        <location evidence="1">Cytoplasm</location>
    </subcellularLocation>
</comment>
<dbReference type="EMBL" id="HACA01003495">
    <property type="protein sequence ID" value="CDW20856.1"/>
    <property type="molecule type" value="Transcribed_RNA"/>
</dbReference>
<evidence type="ECO:0000256" key="1">
    <source>
        <dbReference type="ARBA" id="ARBA00004496"/>
    </source>
</evidence>
<dbReference type="GO" id="GO:0005869">
    <property type="term" value="C:dynactin complex"/>
    <property type="evidence" value="ECO:0007669"/>
    <property type="project" value="InterPro"/>
</dbReference>
<feature type="coiled-coil region" evidence="5">
    <location>
        <begin position="101"/>
        <end position="131"/>
    </location>
</feature>
<name>A0A0K2T5Z7_LEPSM</name>
<comment type="similarity">
    <text evidence="2">Belongs to the dynactin subunit 2 family.</text>
</comment>
<protein>
    <submittedName>
        <fullName evidence="7">Dynactin subunit 2like [Saccoglossus kowalevskii]</fullName>
    </submittedName>
</protein>
<evidence type="ECO:0000256" key="3">
    <source>
        <dbReference type="ARBA" id="ARBA00022490"/>
    </source>
</evidence>
<evidence type="ECO:0000256" key="2">
    <source>
        <dbReference type="ARBA" id="ARBA00006176"/>
    </source>
</evidence>